<evidence type="ECO:0000313" key="2">
    <source>
        <dbReference type="Proteomes" id="UP000236919"/>
    </source>
</evidence>
<name>A0A2S4LT04_9HYPH</name>
<accession>A0A2S4LT04</accession>
<dbReference type="Proteomes" id="UP000236919">
    <property type="component" value="Unassembled WGS sequence"/>
</dbReference>
<organism evidence="1 2">
    <name type="scientific">Bosea psychrotolerans</name>
    <dbReference type="NCBI Taxonomy" id="1871628"/>
    <lineage>
        <taxon>Bacteria</taxon>
        <taxon>Pseudomonadati</taxon>
        <taxon>Pseudomonadota</taxon>
        <taxon>Alphaproteobacteria</taxon>
        <taxon>Hyphomicrobiales</taxon>
        <taxon>Boseaceae</taxon>
        <taxon>Bosea</taxon>
    </lineage>
</organism>
<dbReference type="AlphaFoldDB" id="A0A2S4LT04"/>
<dbReference type="InterPro" id="IPR021747">
    <property type="entry name" value="DUF3313"/>
</dbReference>
<proteinExistence type="predicted"/>
<sequence length="278" mass="28390">MRKPTTASVMVGAALLIGGCADSSLTRSGLLSSYDGQQRSDGMLTHASFRVDKPHVLAAKTVAIMPASFADSAQVAGFSPEQRRLVSNSIDRSLCAGLSERFRIVRSPREADLVVQAHVTAVAPTNVTMASISSAASIGGSVAGAATGLPISVPRIPIGLGSLAVEAEAMAQGSQQAALTWARGADSMTTRPRASNEADAYALASEFGADFARLLVTGDDPIKLSLSVPSVRGVGEFLGASPKEVACARYGRNPGVGGLVAGMVGLPPNWTDSGAARP</sequence>
<evidence type="ECO:0000313" key="1">
    <source>
        <dbReference type="EMBL" id="POR45564.1"/>
    </source>
</evidence>
<dbReference type="PROSITE" id="PS51257">
    <property type="entry name" value="PROKAR_LIPOPROTEIN"/>
    <property type="match status" value="1"/>
</dbReference>
<keyword evidence="2" id="KW-1185">Reference proteome</keyword>
<dbReference type="EMBL" id="PQFZ01000032">
    <property type="protein sequence ID" value="POR45564.1"/>
    <property type="molecule type" value="Genomic_DNA"/>
</dbReference>
<dbReference type="RefSeq" id="WP_181012068.1">
    <property type="nucleotide sequence ID" value="NZ_PQFZ01000032.1"/>
</dbReference>
<reference evidence="1 2" key="1">
    <citation type="submission" date="2018-01" db="EMBL/GenBank/DDBJ databases">
        <title>Genomic Encyclopedia of Type Strains, Phase III (KMG-III): the genomes of soil and plant-associated and newly described type strains.</title>
        <authorList>
            <person name="Whitman W."/>
        </authorList>
    </citation>
    <scope>NUCLEOTIDE SEQUENCE [LARGE SCALE GENOMIC DNA]</scope>
    <source>
        <strain evidence="1 2">1131</strain>
    </source>
</reference>
<dbReference type="Pfam" id="PF11769">
    <property type="entry name" value="DUF3313"/>
    <property type="match status" value="1"/>
</dbReference>
<gene>
    <name evidence="1" type="ORF">CYD53_13222</name>
</gene>
<comment type="caution">
    <text evidence="1">The sequence shown here is derived from an EMBL/GenBank/DDBJ whole genome shotgun (WGS) entry which is preliminary data.</text>
</comment>
<protein>
    <submittedName>
        <fullName evidence="1">Uncharacterized protein DUF3313</fullName>
    </submittedName>
</protein>